<evidence type="ECO:0000313" key="1">
    <source>
        <dbReference type="EMBL" id="KJZ39132.1"/>
    </source>
</evidence>
<dbReference type="EMBL" id="LACC01000039">
    <property type="protein sequence ID" value="KJZ39132.1"/>
    <property type="molecule type" value="Genomic_DNA"/>
</dbReference>
<accession>A0A0F4T6X0</accession>
<reference evidence="1 2" key="1">
    <citation type="submission" date="2015-03" db="EMBL/GenBank/DDBJ databases">
        <title>Comparative genomics of Pseudomonas insights into diversity of traits involved in vanlence and defense.</title>
        <authorList>
            <person name="Qin Y."/>
        </authorList>
    </citation>
    <scope>NUCLEOTIDE SEQUENCE [LARGE SCALE GENOMIC DNA]</scope>
    <source>
        <strain evidence="1 2">C8</strain>
    </source>
</reference>
<dbReference type="Proteomes" id="UP000033588">
    <property type="component" value="Unassembled WGS sequence"/>
</dbReference>
<organism evidence="1 2">
    <name type="scientific">Pseudomonas fluorescens</name>
    <dbReference type="NCBI Taxonomy" id="294"/>
    <lineage>
        <taxon>Bacteria</taxon>
        <taxon>Pseudomonadati</taxon>
        <taxon>Pseudomonadota</taxon>
        <taxon>Gammaproteobacteria</taxon>
        <taxon>Pseudomonadales</taxon>
        <taxon>Pseudomonadaceae</taxon>
        <taxon>Pseudomonas</taxon>
    </lineage>
</organism>
<protein>
    <submittedName>
        <fullName evidence="1">Uncharacterized protein</fullName>
    </submittedName>
</protein>
<proteinExistence type="predicted"/>
<name>A0A0F4T6X0_PSEFL</name>
<gene>
    <name evidence="1" type="ORF">VC35_25740</name>
</gene>
<dbReference type="OrthoDB" id="6879397at2"/>
<evidence type="ECO:0000313" key="2">
    <source>
        <dbReference type="Proteomes" id="UP000033588"/>
    </source>
</evidence>
<sequence length="313" mass="36141">MEGRAMGRISLVRRLRNRVFAHSLLSCWGCRHNGSALTQCGGAWQQHRQNDPDLPPNNKWARLLAGSELRDPWLSALLMAYPAVRPCWTNSLWNALSTLWDERRPTDHLAQTLHLENGYKLPAHSSFLMRRLFGCPDWNNLGCVLALLGSKSKQFAPHRRWLRTHFLNYLILVCMAEPMCFVRAPLYELLHKLYLRDFFEHVDDWPSDFAAFKQCCEAMERCGEWMRGHDWIAGWDLHACTLLQLYRPDQEMLRQEALTLARPPPPVELPSWIARKVEAALEDHRRDRFVMGEWPDVSAASATEPAPVATGFS</sequence>
<comment type="caution">
    <text evidence="1">The sequence shown here is derived from an EMBL/GenBank/DDBJ whole genome shotgun (WGS) entry which is preliminary data.</text>
</comment>
<dbReference type="PATRIC" id="fig|294.132.peg.4476"/>
<dbReference type="AlphaFoldDB" id="A0A0F4T6X0"/>